<sequence>MPRKKKSDDNHRHGRRGSTRPQRHKDVLHGRGGEAGDAFRCVGCRLDVPLAAPGTAHRNHCPNCLASLHVDRRVPGDRDSACRGRMTALSMSVREDGEWMIIHSCLSCGELSANRIAGDDNALALVRIAIRPLADSSVPVRALLAL</sequence>
<evidence type="ECO:0000256" key="1">
    <source>
        <dbReference type="SAM" id="MobiDB-lite"/>
    </source>
</evidence>
<dbReference type="Proteomes" id="UP000630936">
    <property type="component" value="Unassembled WGS sequence"/>
</dbReference>
<protein>
    <recommendedName>
        <fullName evidence="2">RNHCP domain-containing protein</fullName>
    </recommendedName>
</protein>
<comment type="caution">
    <text evidence="3">The sequence shown here is derived from an EMBL/GenBank/DDBJ whole genome shotgun (WGS) entry which is preliminary data.</text>
</comment>
<keyword evidence="4" id="KW-1185">Reference proteome</keyword>
<evidence type="ECO:0000259" key="2">
    <source>
        <dbReference type="Pfam" id="PF12647"/>
    </source>
</evidence>
<feature type="compositionally biased region" description="Basic and acidic residues" evidence="1">
    <location>
        <begin position="1"/>
        <end position="11"/>
    </location>
</feature>
<evidence type="ECO:0000313" key="4">
    <source>
        <dbReference type="Proteomes" id="UP000630936"/>
    </source>
</evidence>
<name>A0A918PKN7_9ACTN</name>
<dbReference type="InterPro" id="IPR024439">
    <property type="entry name" value="RNHCP"/>
</dbReference>
<dbReference type="RefSeq" id="WP_190120820.1">
    <property type="nucleotide sequence ID" value="NZ_BMWG01000001.1"/>
</dbReference>
<dbReference type="EMBL" id="BMWG01000001">
    <property type="protein sequence ID" value="GGZ12967.1"/>
    <property type="molecule type" value="Genomic_DNA"/>
</dbReference>
<organism evidence="3 4">
    <name type="scientific">Streptomyces inusitatus</name>
    <dbReference type="NCBI Taxonomy" id="68221"/>
    <lineage>
        <taxon>Bacteria</taxon>
        <taxon>Bacillati</taxon>
        <taxon>Actinomycetota</taxon>
        <taxon>Actinomycetes</taxon>
        <taxon>Kitasatosporales</taxon>
        <taxon>Streptomycetaceae</taxon>
        <taxon>Streptomyces</taxon>
    </lineage>
</organism>
<dbReference type="AlphaFoldDB" id="A0A918PKN7"/>
<feature type="region of interest" description="Disordered" evidence="1">
    <location>
        <begin position="1"/>
        <end position="30"/>
    </location>
</feature>
<accession>A0A918PKN7</accession>
<reference evidence="3" key="2">
    <citation type="submission" date="2020-09" db="EMBL/GenBank/DDBJ databases">
        <authorList>
            <person name="Sun Q."/>
            <person name="Ohkuma M."/>
        </authorList>
    </citation>
    <scope>NUCLEOTIDE SEQUENCE</scope>
    <source>
        <strain evidence="3">JCM 4988</strain>
    </source>
</reference>
<proteinExistence type="predicted"/>
<reference evidence="3" key="1">
    <citation type="journal article" date="2014" name="Int. J. Syst. Evol. Microbiol.">
        <title>Complete genome sequence of Corynebacterium casei LMG S-19264T (=DSM 44701T), isolated from a smear-ripened cheese.</title>
        <authorList>
            <consortium name="US DOE Joint Genome Institute (JGI-PGF)"/>
            <person name="Walter F."/>
            <person name="Albersmeier A."/>
            <person name="Kalinowski J."/>
            <person name="Ruckert C."/>
        </authorList>
    </citation>
    <scope>NUCLEOTIDE SEQUENCE</scope>
    <source>
        <strain evidence="3">JCM 4988</strain>
    </source>
</reference>
<evidence type="ECO:0000313" key="3">
    <source>
        <dbReference type="EMBL" id="GGZ12967.1"/>
    </source>
</evidence>
<gene>
    <name evidence="3" type="ORF">GCM10010387_01140</name>
</gene>
<dbReference type="Pfam" id="PF12647">
    <property type="entry name" value="RNHCP"/>
    <property type="match status" value="1"/>
</dbReference>
<feature type="compositionally biased region" description="Basic residues" evidence="1">
    <location>
        <begin position="12"/>
        <end position="23"/>
    </location>
</feature>
<feature type="domain" description="RNHCP" evidence="2">
    <location>
        <begin position="37"/>
        <end position="125"/>
    </location>
</feature>